<accession>A0A9Q0BS08</accession>
<dbReference type="EMBL" id="JAMKOV010000003">
    <property type="protein sequence ID" value="KAI8041659.1"/>
    <property type="molecule type" value="Genomic_DNA"/>
</dbReference>
<sequence length="58" mass="6612">MRGNTRKIHFKSLKCQCCTEYGKLNYSSSKEQLLNAAGLTVKNSMTLIIVEQIFTEIK</sequence>
<feature type="non-terminal residue" evidence="1">
    <location>
        <position position="1"/>
    </location>
</feature>
<proteinExistence type="predicted"/>
<dbReference type="AlphaFoldDB" id="A0A9Q0BS08"/>
<protein>
    <submittedName>
        <fullName evidence="1">Uncharacterized protein</fullName>
    </submittedName>
</protein>
<evidence type="ECO:0000313" key="2">
    <source>
        <dbReference type="Proteomes" id="UP001059596"/>
    </source>
</evidence>
<comment type="caution">
    <text evidence="1">The sequence shown here is derived from an EMBL/GenBank/DDBJ whole genome shotgun (WGS) entry which is preliminary data.</text>
</comment>
<reference evidence="1" key="1">
    <citation type="journal article" date="2023" name="Genome Biol. Evol.">
        <title>Long-read-based Genome Assembly of Drosophila gunungcola Reveals Fewer Chemosensory Genes in Flower-breeding Species.</title>
        <authorList>
            <person name="Negi A."/>
            <person name="Liao B.Y."/>
            <person name="Yeh S.D."/>
        </authorList>
    </citation>
    <scope>NUCLEOTIDE SEQUENCE</scope>
    <source>
        <strain evidence="1">Sukarami</strain>
    </source>
</reference>
<gene>
    <name evidence="1" type="ORF">M5D96_005924</name>
</gene>
<evidence type="ECO:0000313" key="1">
    <source>
        <dbReference type="EMBL" id="KAI8041659.1"/>
    </source>
</evidence>
<organism evidence="1 2">
    <name type="scientific">Drosophila gunungcola</name>
    <name type="common">fruit fly</name>
    <dbReference type="NCBI Taxonomy" id="103775"/>
    <lineage>
        <taxon>Eukaryota</taxon>
        <taxon>Metazoa</taxon>
        <taxon>Ecdysozoa</taxon>
        <taxon>Arthropoda</taxon>
        <taxon>Hexapoda</taxon>
        <taxon>Insecta</taxon>
        <taxon>Pterygota</taxon>
        <taxon>Neoptera</taxon>
        <taxon>Endopterygota</taxon>
        <taxon>Diptera</taxon>
        <taxon>Brachycera</taxon>
        <taxon>Muscomorpha</taxon>
        <taxon>Ephydroidea</taxon>
        <taxon>Drosophilidae</taxon>
        <taxon>Drosophila</taxon>
        <taxon>Sophophora</taxon>
    </lineage>
</organism>
<name>A0A9Q0BS08_9MUSC</name>
<dbReference type="Proteomes" id="UP001059596">
    <property type="component" value="Unassembled WGS sequence"/>
</dbReference>
<keyword evidence="2" id="KW-1185">Reference proteome</keyword>